<organism evidence="2 5">
    <name type="scientific">Acidiplasma aeolicum</name>
    <dbReference type="NCBI Taxonomy" id="507754"/>
    <lineage>
        <taxon>Archaea</taxon>
        <taxon>Methanobacteriati</taxon>
        <taxon>Thermoplasmatota</taxon>
        <taxon>Thermoplasmata</taxon>
        <taxon>Thermoplasmatales</taxon>
        <taxon>Ferroplasmaceae</taxon>
        <taxon>Acidiplasma</taxon>
    </lineage>
</organism>
<dbReference type="AlphaFoldDB" id="A0A0P9D4B8"/>
<evidence type="ECO:0000313" key="3">
    <source>
        <dbReference type="EMBL" id="KQB35560.1"/>
    </source>
</evidence>
<evidence type="ECO:0000313" key="2">
    <source>
        <dbReference type="EMBL" id="KPV47567.1"/>
    </source>
</evidence>
<evidence type="ECO:0000256" key="1">
    <source>
        <dbReference type="SAM" id="Phobius"/>
    </source>
</evidence>
<reference evidence="2 5" key="1">
    <citation type="submission" date="2015-09" db="EMBL/GenBank/DDBJ databases">
        <title>Draft genome sequence of Acidiplasma aeolicum DSM 18409.</title>
        <authorList>
            <person name="Hemp J."/>
        </authorList>
    </citation>
    <scope>NUCLEOTIDE SEQUENCE [LARGE SCALE GENOMIC DNA]</scope>
    <source>
        <strain evidence="2 5">V</strain>
    </source>
</reference>
<dbReference type="GeneID" id="84220994"/>
<gene>
    <name evidence="3" type="ORF">AOG54_00335</name>
    <name evidence="2" type="ORF">SE19_00500</name>
</gene>
<keyword evidence="1" id="KW-1133">Transmembrane helix</keyword>
<dbReference type="Proteomes" id="UP000050320">
    <property type="component" value="Unassembled WGS sequence"/>
</dbReference>
<proteinExistence type="predicted"/>
<reference evidence="3 4" key="2">
    <citation type="submission" date="2015-09" db="EMBL/GenBank/DDBJ databases">
        <title>Heavy metals and arsenic resistance mechanisms in polyextremophilic archaea of the family Ferroplasmaceae.</title>
        <authorList>
            <person name="Bulaev A.G."/>
            <person name="Kanygina A.V."/>
        </authorList>
    </citation>
    <scope>NUCLEOTIDE SEQUENCE [LARGE SCALE GENOMIC DNA]</scope>
    <source>
        <strain evidence="3 4">VT</strain>
    </source>
</reference>
<feature type="transmembrane region" description="Helical" evidence="1">
    <location>
        <begin position="7"/>
        <end position="29"/>
    </location>
</feature>
<evidence type="ECO:0000313" key="5">
    <source>
        <dbReference type="Proteomes" id="UP000050515"/>
    </source>
</evidence>
<name>A0A0P9D4B8_9ARCH</name>
<keyword evidence="1" id="KW-0812">Transmembrane</keyword>
<dbReference type="OrthoDB" id="56178at2157"/>
<keyword evidence="4" id="KW-1185">Reference proteome</keyword>
<dbReference type="RefSeq" id="WP_048101175.1">
    <property type="nucleotide sequence ID" value="NZ_JBBYJF010000007.1"/>
</dbReference>
<accession>A0A0P9D4B8</accession>
<comment type="caution">
    <text evidence="2">The sequence shown here is derived from an EMBL/GenBank/DDBJ whole genome shotgun (WGS) entry which is preliminary data.</text>
</comment>
<feature type="transmembrane region" description="Helical" evidence="1">
    <location>
        <begin position="59"/>
        <end position="80"/>
    </location>
</feature>
<evidence type="ECO:0000313" key="4">
    <source>
        <dbReference type="Proteomes" id="UP000050320"/>
    </source>
</evidence>
<dbReference type="EMBL" id="LJCQ01000039">
    <property type="protein sequence ID" value="KPV47567.1"/>
    <property type="molecule type" value="Genomic_DNA"/>
</dbReference>
<dbReference type="PATRIC" id="fig|507754.4.peg.525"/>
<protein>
    <submittedName>
        <fullName evidence="2">Uncharacterized protein</fullName>
    </submittedName>
</protein>
<keyword evidence="1" id="KW-0472">Membrane</keyword>
<sequence>MDKKSLYLYYYAMIAYWIGSVPFVLYAILIKPVGKLYHEQPYTMISPVFGNFGVYEEGLLVIALVFIFISIILLGISIAHNKSTNGKISRRTIITPILLYIFTFAALGGAIL</sequence>
<feature type="transmembrane region" description="Helical" evidence="1">
    <location>
        <begin position="92"/>
        <end position="111"/>
    </location>
</feature>
<dbReference type="Proteomes" id="UP000050515">
    <property type="component" value="Unassembled WGS sequence"/>
</dbReference>
<dbReference type="EMBL" id="LKBG01000111">
    <property type="protein sequence ID" value="KQB35560.1"/>
    <property type="molecule type" value="Genomic_DNA"/>
</dbReference>